<evidence type="ECO:0000313" key="1">
    <source>
        <dbReference type="EMBL" id="MPY59755.1"/>
    </source>
</evidence>
<dbReference type="RefSeq" id="WP_152773221.1">
    <property type="nucleotide sequence ID" value="NZ_VJZC01000161.1"/>
</dbReference>
<dbReference type="EMBL" id="VJZC01000161">
    <property type="protein sequence ID" value="MPY59755.1"/>
    <property type="molecule type" value="Genomic_DNA"/>
</dbReference>
<dbReference type="SUPFAM" id="SSF48239">
    <property type="entry name" value="Terpenoid cyclases/Protein prenyltransferases"/>
    <property type="match status" value="1"/>
</dbReference>
<proteinExistence type="predicted"/>
<dbReference type="Proteomes" id="UP000400924">
    <property type="component" value="Unassembled WGS sequence"/>
</dbReference>
<organism evidence="1 2">
    <name type="scientific">Streptomyces spongiae</name>
    <dbReference type="NCBI Taxonomy" id="565072"/>
    <lineage>
        <taxon>Bacteria</taxon>
        <taxon>Bacillati</taxon>
        <taxon>Actinomycetota</taxon>
        <taxon>Actinomycetes</taxon>
        <taxon>Kitasatosporales</taxon>
        <taxon>Streptomycetaceae</taxon>
        <taxon>Streptomyces</taxon>
    </lineage>
</organism>
<keyword evidence="2" id="KW-1185">Reference proteome</keyword>
<evidence type="ECO:0000313" key="2">
    <source>
        <dbReference type="Proteomes" id="UP000400924"/>
    </source>
</evidence>
<sequence length="306" mass="33358">MGEQLRRVDGVDIRLDLAQEGFSAMWALELLAPRVPGAQDLLSVLARQVERCRWRYRYRFFPGASSFAADTDCTAIAACGLYRHGVLTDSQLVSVGHELLTAAAPSVEEDGLRPGVVMVYWEDGAEVRATPRGRKHDAVAAANALHTLGLALPASPVPLARHVMSSTLSYIGGHLTSGRYLRGTRYYPSPAVFLHSVSRLVRDGSPAFATRLAAPLRRKLISYLAHAPPLRMNCLDLALLVIAADNAGITDGQQDRRRRLAAAQRPDGSWPACAFFRMGRFPVYFGSTHLTTSFALRALEPHEGAA</sequence>
<protein>
    <submittedName>
        <fullName evidence="1">Uncharacterized protein</fullName>
    </submittedName>
</protein>
<dbReference type="InterPro" id="IPR008930">
    <property type="entry name" value="Terpenoid_cyclase/PrenylTrfase"/>
</dbReference>
<accession>A0A5N8XME0</accession>
<gene>
    <name evidence="1" type="ORF">FNH08_22085</name>
</gene>
<reference evidence="1 2" key="1">
    <citation type="submission" date="2019-07" db="EMBL/GenBank/DDBJ databases">
        <title>New species of Amycolatopsis and Streptomyces.</title>
        <authorList>
            <person name="Duangmal K."/>
            <person name="Teo W.F.A."/>
            <person name="Lipun K."/>
        </authorList>
    </citation>
    <scope>NUCLEOTIDE SEQUENCE [LARGE SCALE GENOMIC DNA]</scope>
    <source>
        <strain evidence="1 2">NBRC 106415</strain>
    </source>
</reference>
<name>A0A5N8XME0_9ACTN</name>
<dbReference type="OrthoDB" id="4150977at2"/>
<comment type="caution">
    <text evidence="1">The sequence shown here is derived from an EMBL/GenBank/DDBJ whole genome shotgun (WGS) entry which is preliminary data.</text>
</comment>
<dbReference type="AlphaFoldDB" id="A0A5N8XME0"/>